<name>A0AA85KDL6_TRIRE</name>
<dbReference type="WBParaSite" id="TREG1_86590.1">
    <property type="protein sequence ID" value="TREG1_86590.1"/>
    <property type="gene ID" value="TREG1_86590"/>
</dbReference>
<reference evidence="2" key="1">
    <citation type="submission" date="2022-06" db="EMBL/GenBank/DDBJ databases">
        <authorList>
            <person name="Berger JAMES D."/>
            <person name="Berger JAMES D."/>
        </authorList>
    </citation>
    <scope>NUCLEOTIDE SEQUENCE [LARGE SCALE GENOMIC DNA]</scope>
</reference>
<protein>
    <recommendedName>
        <fullName evidence="1">Rab-GAP TBC domain-containing protein</fullName>
    </recommendedName>
</protein>
<dbReference type="InterPro" id="IPR000195">
    <property type="entry name" value="Rab-GAP-TBC_dom"/>
</dbReference>
<keyword evidence="2" id="KW-1185">Reference proteome</keyword>
<evidence type="ECO:0000313" key="2">
    <source>
        <dbReference type="Proteomes" id="UP000050795"/>
    </source>
</evidence>
<dbReference type="Gene3D" id="1.10.472.80">
    <property type="entry name" value="Ypt/Rab-GAP domain of gyp1p, domain 3"/>
    <property type="match status" value="1"/>
</dbReference>
<dbReference type="InterPro" id="IPR035969">
    <property type="entry name" value="Rab-GAP_TBC_sf"/>
</dbReference>
<organism evidence="2 3">
    <name type="scientific">Trichobilharzia regenti</name>
    <name type="common">Nasal bird schistosome</name>
    <dbReference type="NCBI Taxonomy" id="157069"/>
    <lineage>
        <taxon>Eukaryota</taxon>
        <taxon>Metazoa</taxon>
        <taxon>Spiralia</taxon>
        <taxon>Lophotrochozoa</taxon>
        <taxon>Platyhelminthes</taxon>
        <taxon>Trematoda</taxon>
        <taxon>Digenea</taxon>
        <taxon>Strigeidida</taxon>
        <taxon>Schistosomatoidea</taxon>
        <taxon>Schistosomatidae</taxon>
        <taxon>Trichobilharzia</taxon>
    </lineage>
</organism>
<sequence>MIRVNMCDCLPISEDVLICELLKSIRFSSTGMSLLDDALMFTEDLKEVPKDKIEENLFKSLLKCDNFQTLKNWIFTQKPIILSQLKQKWAEQHYLNNSCDCDYLKKAQASWERKMLRSLNSMCQELGIELGRKRPKCHSDSILQNWTELSVFFNKQSTIKPVFGPKDLLDVLTNIKHPQMKYSSNLSSKDFHSEIVASWGLINLPLNIKNLSELRRFYKALNLQSPQIGVDDILSSSFLLSREHEAEEIINLDSSERAQKFLQCGCPLGYRAKLWEICLNARVKNEDRIHYDRLKSFVAEDEYMTDQLICKEVQLTASNDDMHFVFCDYTYQVLLPFTRDHTVLSHFECTFASPPKVVNKNSTESCIFPPSGVIPFHGFSMYMLPLCYLYDDPVTLYIIFRQLYMRYFYKLHTISDENSGILCLCLLFERLLQIKEPEVSFHLKSFGAQPLRFVFKWLIRGFSGFLAPEQVLLLWDRMLGFDSLEILAVLAVAIFSYRRDNLLSVKTTNEVEAILADLTPLRVISLLQMINVRETILRSKLVQNV</sequence>
<feature type="domain" description="Rab-GAP TBC" evidence="1">
    <location>
        <begin position="265"/>
        <end position="482"/>
    </location>
</feature>
<dbReference type="InterPro" id="IPR042507">
    <property type="entry name" value="TBC1D19"/>
</dbReference>
<dbReference type="SMART" id="SM00164">
    <property type="entry name" value="TBC"/>
    <property type="match status" value="1"/>
</dbReference>
<accession>A0AA85KDL6</accession>
<dbReference type="PANTHER" id="PTHR16110">
    <property type="entry name" value="TBC1 DOMAIN FAMILY MEMBER 19"/>
    <property type="match status" value="1"/>
</dbReference>
<dbReference type="Pfam" id="PF00566">
    <property type="entry name" value="RabGAP-TBC"/>
    <property type="match status" value="1"/>
</dbReference>
<dbReference type="PROSITE" id="PS50086">
    <property type="entry name" value="TBC_RABGAP"/>
    <property type="match status" value="1"/>
</dbReference>
<dbReference type="SUPFAM" id="SSF47923">
    <property type="entry name" value="Ypt/Rab-GAP domain of gyp1p"/>
    <property type="match status" value="1"/>
</dbReference>
<dbReference type="Proteomes" id="UP000050795">
    <property type="component" value="Unassembled WGS sequence"/>
</dbReference>
<dbReference type="PANTHER" id="PTHR16110:SF1">
    <property type="entry name" value="TBC1 DOMAIN FAMILY MEMBER 19"/>
    <property type="match status" value="1"/>
</dbReference>
<reference evidence="3" key="2">
    <citation type="submission" date="2023-11" db="UniProtKB">
        <authorList>
            <consortium name="WormBaseParasite"/>
        </authorList>
    </citation>
    <scope>IDENTIFICATION</scope>
</reference>
<proteinExistence type="predicted"/>
<evidence type="ECO:0000259" key="1">
    <source>
        <dbReference type="PROSITE" id="PS50086"/>
    </source>
</evidence>
<dbReference type="AlphaFoldDB" id="A0AA85KDL6"/>
<evidence type="ECO:0000313" key="3">
    <source>
        <dbReference type="WBParaSite" id="TREG1_86590.1"/>
    </source>
</evidence>